<dbReference type="EMBL" id="NHTK01001285">
    <property type="protein sequence ID" value="PPR00899.1"/>
    <property type="molecule type" value="Genomic_DNA"/>
</dbReference>
<dbReference type="SMART" id="SM01100">
    <property type="entry name" value="CRAL_TRIO_N"/>
    <property type="match status" value="1"/>
</dbReference>
<dbReference type="SUPFAM" id="SSF52087">
    <property type="entry name" value="CRAL/TRIO domain"/>
    <property type="match status" value="1"/>
</dbReference>
<feature type="domain" description="CRAL-TRIO" evidence="2">
    <location>
        <begin position="123"/>
        <end position="265"/>
    </location>
</feature>
<dbReference type="STRING" id="181874.A0A409YD14"/>
<evidence type="ECO:0000313" key="3">
    <source>
        <dbReference type="EMBL" id="PPR00899.1"/>
    </source>
</evidence>
<feature type="region of interest" description="Disordered" evidence="1">
    <location>
        <begin position="330"/>
        <end position="405"/>
    </location>
</feature>
<dbReference type="OrthoDB" id="75724at2759"/>
<dbReference type="Gene3D" id="3.40.525.10">
    <property type="entry name" value="CRAL-TRIO lipid binding domain"/>
    <property type="match status" value="1"/>
</dbReference>
<dbReference type="PANTHER" id="PTHR45824">
    <property type="entry name" value="GH16843P"/>
    <property type="match status" value="1"/>
</dbReference>
<protein>
    <recommendedName>
        <fullName evidence="2">CRAL-TRIO domain-containing protein</fullName>
    </recommendedName>
</protein>
<evidence type="ECO:0000256" key="1">
    <source>
        <dbReference type="SAM" id="MobiDB-lite"/>
    </source>
</evidence>
<evidence type="ECO:0000259" key="2">
    <source>
        <dbReference type="PROSITE" id="PS50191"/>
    </source>
</evidence>
<dbReference type="Proteomes" id="UP000284842">
    <property type="component" value="Unassembled WGS sequence"/>
</dbReference>
<dbReference type="PANTHER" id="PTHR45824:SF29">
    <property type="entry name" value="GH16843P"/>
    <property type="match status" value="1"/>
</dbReference>
<dbReference type="InterPro" id="IPR036865">
    <property type="entry name" value="CRAL-TRIO_dom_sf"/>
</dbReference>
<dbReference type="InParanoid" id="A0A409YD14"/>
<dbReference type="Pfam" id="PF00650">
    <property type="entry name" value="CRAL_TRIO"/>
    <property type="match status" value="1"/>
</dbReference>
<dbReference type="InterPro" id="IPR036273">
    <property type="entry name" value="CRAL/TRIO_N_dom_sf"/>
</dbReference>
<dbReference type="Pfam" id="PF03765">
    <property type="entry name" value="CRAL_TRIO_N"/>
    <property type="match status" value="1"/>
</dbReference>
<evidence type="ECO:0000313" key="4">
    <source>
        <dbReference type="Proteomes" id="UP000284842"/>
    </source>
</evidence>
<proteinExistence type="predicted"/>
<dbReference type="SUPFAM" id="SSF46938">
    <property type="entry name" value="CRAL/TRIO N-terminal domain"/>
    <property type="match status" value="1"/>
</dbReference>
<feature type="compositionally biased region" description="Polar residues" evidence="1">
    <location>
        <begin position="343"/>
        <end position="359"/>
    </location>
</feature>
<feature type="compositionally biased region" description="Low complexity" evidence="1">
    <location>
        <begin position="394"/>
        <end position="405"/>
    </location>
</feature>
<reference evidence="3 4" key="1">
    <citation type="journal article" date="2018" name="Evol. Lett.">
        <title>Horizontal gene cluster transfer increased hallucinogenic mushroom diversity.</title>
        <authorList>
            <person name="Reynolds H.T."/>
            <person name="Vijayakumar V."/>
            <person name="Gluck-Thaler E."/>
            <person name="Korotkin H.B."/>
            <person name="Matheny P.B."/>
            <person name="Slot J.C."/>
        </authorList>
    </citation>
    <scope>NUCLEOTIDE SEQUENCE [LARGE SCALE GENOMIC DNA]</scope>
    <source>
        <strain evidence="3 4">2629</strain>
    </source>
</reference>
<dbReference type="PROSITE" id="PS50191">
    <property type="entry name" value="CRAL_TRIO"/>
    <property type="match status" value="1"/>
</dbReference>
<dbReference type="SMART" id="SM00516">
    <property type="entry name" value="SEC14"/>
    <property type="match status" value="1"/>
</dbReference>
<dbReference type="InterPro" id="IPR011074">
    <property type="entry name" value="CRAL/TRIO_N_dom"/>
</dbReference>
<accession>A0A409YD14</accession>
<feature type="region of interest" description="Disordered" evidence="1">
    <location>
        <begin position="1"/>
        <end position="31"/>
    </location>
</feature>
<dbReference type="InterPro" id="IPR001251">
    <property type="entry name" value="CRAL-TRIO_dom"/>
</dbReference>
<comment type="caution">
    <text evidence="3">The sequence shown here is derived from an EMBL/GenBank/DDBJ whole genome shotgun (WGS) entry which is preliminary data.</text>
</comment>
<keyword evidence="4" id="KW-1185">Reference proteome</keyword>
<dbReference type="InterPro" id="IPR052578">
    <property type="entry name" value="PI_Transfer_CRAL-TRIO"/>
</dbReference>
<dbReference type="CDD" id="cd00170">
    <property type="entry name" value="SEC14"/>
    <property type="match status" value="1"/>
</dbReference>
<name>A0A409YD14_9AGAR</name>
<feature type="compositionally biased region" description="Low complexity" evidence="1">
    <location>
        <begin position="367"/>
        <end position="386"/>
    </location>
</feature>
<dbReference type="AlphaFoldDB" id="A0A409YD14"/>
<dbReference type="GO" id="GO:0008526">
    <property type="term" value="F:phosphatidylinositol transfer activity"/>
    <property type="evidence" value="ECO:0007669"/>
    <property type="project" value="TreeGrafter"/>
</dbReference>
<gene>
    <name evidence="3" type="ORF">CVT24_000384</name>
</gene>
<organism evidence="3 4">
    <name type="scientific">Panaeolus cyanescens</name>
    <dbReference type="NCBI Taxonomy" id="181874"/>
    <lineage>
        <taxon>Eukaryota</taxon>
        <taxon>Fungi</taxon>
        <taxon>Dikarya</taxon>
        <taxon>Basidiomycota</taxon>
        <taxon>Agaricomycotina</taxon>
        <taxon>Agaricomycetes</taxon>
        <taxon>Agaricomycetidae</taxon>
        <taxon>Agaricales</taxon>
        <taxon>Agaricineae</taxon>
        <taxon>Galeropsidaceae</taxon>
        <taxon>Panaeolus</taxon>
    </lineage>
</organism>
<sequence>MTTPEASTKVYLPLRPKPAQKEDPRAAMSESEQTMYDEVLQHFSKEDPPYSIANVEKGELSEQEKFWLSKETILRYLRASKWKVSVAIERIEATLKWRREFGLNDTVNAALVEPEAVTGKEVIFGYDTSGRPALYMIPSRQNTSESPRQVQHAVWMLERTIDLMEPGVETIALLINFADRGKNPSISTARTVLNILQDHYPERLGISLIINIPFLINAFFKIIMPFVDPITRQKVKFNPDVYKEGHFTADNMMNQWWNGEQDFEYVHEKYWPALHELCETRVKAWKENWRNLGAKVGISEWEYKKGDEQKEYIGGEEEDKKENNANTIAAEAPVSAQVPTPEAPTNAQKELTADPQTPLNEKKADDATAATVAATSSAVVATSGAGAVSGGSASGTDGAADGGAE</sequence>